<comment type="caution">
    <text evidence="5">The sequence shown here is derived from an EMBL/GenBank/DDBJ whole genome shotgun (WGS) entry which is preliminary data.</text>
</comment>
<feature type="domain" description="Peptidase M56" evidence="4">
    <location>
        <begin position="10"/>
        <end position="256"/>
    </location>
</feature>
<accession>A0A395LG09</accession>
<feature type="transmembrane region" description="Helical" evidence="3">
    <location>
        <begin position="6"/>
        <end position="26"/>
    </location>
</feature>
<protein>
    <recommendedName>
        <fullName evidence="4">Peptidase M56 domain-containing protein</fullName>
    </recommendedName>
</protein>
<reference evidence="5 6" key="1">
    <citation type="submission" date="2018-07" db="EMBL/GenBank/DDBJ databases">
        <title>Erythrobacter nanhaiensis sp. nov., a novel member of the genus Erythrobacter isolated from the South China Sea.</title>
        <authorList>
            <person name="Chen X."/>
            <person name="Liu J."/>
        </authorList>
    </citation>
    <scope>NUCLEOTIDE SEQUENCE [LARGE SCALE GENOMIC DNA]</scope>
    <source>
        <strain evidence="5 6">S-5</strain>
    </source>
</reference>
<keyword evidence="6" id="KW-1185">Reference proteome</keyword>
<dbReference type="AlphaFoldDB" id="A0A395LG09"/>
<dbReference type="EMBL" id="QRBB01000002">
    <property type="protein sequence ID" value="RDS75736.1"/>
    <property type="molecule type" value="Genomic_DNA"/>
</dbReference>
<feature type="region of interest" description="Disordered" evidence="2">
    <location>
        <begin position="324"/>
        <end position="384"/>
    </location>
</feature>
<evidence type="ECO:0000256" key="3">
    <source>
        <dbReference type="SAM" id="Phobius"/>
    </source>
</evidence>
<sequence>MSIDLQSFAFDTLLWTGALIVAVLFLRRPVSRHFGARAAYALWTLPFARLILPPIVLPASIAPEAAPSVPMPIAGYVPTETGGGGLMLQPMVASEPAIDWALLALTAWLTGALVFLVRRYSLYFAMRRELLGASTQVGTRGHVRLIETPATASPVAFGVFDKVIALPLGFMAHTEATRRDLALEHELAHHRAHDLLANALVQPLFALHWFNPLGWVGWRALRRDQEAACDARVVARCQPQLREQYASTIASFATGAVMGGGARHALAAPMACPVLGDKSIIHRLRSLTMAEISTRRRMAARTLMAGALVALPLTASISYAESLTAPEPPAPAEAPAAPAAPDAPVAPGAPEAPEAPLAPPAEPGEGDRQHIMLTSDDGDGDKSRVVRVERTVVKDDQGKPSTRTTYTVDGREATAEERAEIEATLKDARKLSVQSEELRREMRVFRERMAEEGERQRNFKLLRKRFGEDRELKKELLEMQREMGEGSEFQRDIQRAMAEAAAQMSRISFECDGSGELVQERTSADGSTVMMVCQGAAMASARSAMDEARRAIQRDRDLSARERTEAMRALELAMKELRTRD</sequence>
<evidence type="ECO:0000256" key="2">
    <source>
        <dbReference type="SAM" id="MobiDB-lite"/>
    </source>
</evidence>
<evidence type="ECO:0000313" key="5">
    <source>
        <dbReference type="EMBL" id="RDS75736.1"/>
    </source>
</evidence>
<feature type="compositionally biased region" description="Low complexity" evidence="2">
    <location>
        <begin position="333"/>
        <end position="355"/>
    </location>
</feature>
<name>A0A395LG09_9SPHN</name>
<dbReference type="InterPro" id="IPR008756">
    <property type="entry name" value="Peptidase_M56"/>
</dbReference>
<evidence type="ECO:0000256" key="1">
    <source>
        <dbReference type="SAM" id="Coils"/>
    </source>
</evidence>
<proteinExistence type="predicted"/>
<dbReference type="InterPro" id="IPR052173">
    <property type="entry name" value="Beta-lactam_resp_regulator"/>
</dbReference>
<feature type="transmembrane region" description="Helical" evidence="3">
    <location>
        <begin position="38"/>
        <end position="61"/>
    </location>
</feature>
<gene>
    <name evidence="5" type="ORF">DL238_13615</name>
</gene>
<dbReference type="RefSeq" id="WP_115493004.1">
    <property type="nucleotide sequence ID" value="NZ_JACHWW010000002.1"/>
</dbReference>
<evidence type="ECO:0000259" key="4">
    <source>
        <dbReference type="Pfam" id="PF05569"/>
    </source>
</evidence>
<dbReference type="Pfam" id="PF05569">
    <property type="entry name" value="Peptidase_M56"/>
    <property type="match status" value="1"/>
</dbReference>
<dbReference type="CDD" id="cd07341">
    <property type="entry name" value="M56_BlaR1_MecR1_like"/>
    <property type="match status" value="1"/>
</dbReference>
<keyword evidence="1" id="KW-0175">Coiled coil</keyword>
<feature type="transmembrane region" description="Helical" evidence="3">
    <location>
        <begin position="302"/>
        <end position="320"/>
    </location>
</feature>
<feature type="transmembrane region" description="Helical" evidence="3">
    <location>
        <begin position="97"/>
        <end position="117"/>
    </location>
</feature>
<feature type="coiled-coil region" evidence="1">
    <location>
        <begin position="411"/>
        <end position="455"/>
    </location>
</feature>
<evidence type="ECO:0000313" key="6">
    <source>
        <dbReference type="Proteomes" id="UP000254101"/>
    </source>
</evidence>
<dbReference type="OrthoDB" id="1628901at2"/>
<dbReference type="Proteomes" id="UP000254101">
    <property type="component" value="Unassembled WGS sequence"/>
</dbReference>
<organism evidence="5 6">
    <name type="scientific">Alteriqipengyuania lutimaris</name>
    <dbReference type="NCBI Taxonomy" id="1538146"/>
    <lineage>
        <taxon>Bacteria</taxon>
        <taxon>Pseudomonadati</taxon>
        <taxon>Pseudomonadota</taxon>
        <taxon>Alphaproteobacteria</taxon>
        <taxon>Sphingomonadales</taxon>
        <taxon>Erythrobacteraceae</taxon>
        <taxon>Alteriqipengyuania</taxon>
    </lineage>
</organism>
<dbReference type="PANTHER" id="PTHR34978:SF3">
    <property type="entry name" value="SLR0241 PROTEIN"/>
    <property type="match status" value="1"/>
</dbReference>
<keyword evidence="3" id="KW-0472">Membrane</keyword>
<dbReference type="PANTHER" id="PTHR34978">
    <property type="entry name" value="POSSIBLE SENSOR-TRANSDUCER PROTEIN BLAR"/>
    <property type="match status" value="1"/>
</dbReference>
<keyword evidence="3" id="KW-1133">Transmembrane helix</keyword>
<keyword evidence="3" id="KW-0812">Transmembrane</keyword>